<dbReference type="InterPro" id="IPR008927">
    <property type="entry name" value="6-PGluconate_DH-like_C_sf"/>
</dbReference>
<evidence type="ECO:0000313" key="7">
    <source>
        <dbReference type="EMBL" id="GAP90263.1"/>
    </source>
</evidence>
<evidence type="ECO:0000256" key="3">
    <source>
        <dbReference type="ARBA" id="ARBA00023027"/>
    </source>
</evidence>
<keyword evidence="8" id="KW-1185">Reference proteome</keyword>
<sequence length="308" mass="32670">MAPQLMWIGLGNMGRAMCKNLVEKGNLEKPLILYNRTKKRSEDLAATLPAGKTEVVESIEEGVKKADIIFTIVSNDAAVKEAIGAILQSDVTGKLVVECSTIDPDTSRQVAEEVLAKGGEFVTSPVFGAPAAADAGKLIFVPAGPKASIDRLRPYTTGVMGRAEIPFEDGPRESALRLKLLGNAFILNMVCALGEGLTLGEKTGVGAAPVRALVDLLFGGVYSGYAERMTEGVYWRMDEPLFSADNARKDAGHAIRMADAAGVDLRLAKLGDEYLKVVADHAGGAKGDIAGIYGAVRMQNGLKFENDD</sequence>
<dbReference type="STRING" id="77044.A0A1W2TPD9"/>
<dbReference type="SUPFAM" id="SSF51735">
    <property type="entry name" value="NAD(P)-binding Rossmann-fold domains"/>
    <property type="match status" value="1"/>
</dbReference>
<dbReference type="OMA" id="IFSCIAN"/>
<dbReference type="GO" id="GO:0051287">
    <property type="term" value="F:NAD binding"/>
    <property type="evidence" value="ECO:0007669"/>
    <property type="project" value="InterPro"/>
</dbReference>
<dbReference type="PANTHER" id="PTHR43580:SF3">
    <property type="entry name" value="6-PHOSPHOGLUCONATE DEHYDROGENASE FAMILY PROTEIN (AFU_ORTHOLOGUE AFUA_2G11600)"/>
    <property type="match status" value="1"/>
</dbReference>
<dbReference type="EMBL" id="DF977491">
    <property type="protein sequence ID" value="GAP90263.1"/>
    <property type="molecule type" value="Genomic_DNA"/>
</dbReference>
<dbReference type="InterPro" id="IPR006115">
    <property type="entry name" value="6PGDH_NADP-bd"/>
</dbReference>
<dbReference type="InterPro" id="IPR051265">
    <property type="entry name" value="HIBADH-related_NP60_sf"/>
</dbReference>
<dbReference type="GO" id="GO:0004616">
    <property type="term" value="F:phosphogluconate dehydrogenase (decarboxylating) activity"/>
    <property type="evidence" value="ECO:0007669"/>
    <property type="project" value="UniProtKB-EC"/>
</dbReference>
<dbReference type="InterPro" id="IPR029154">
    <property type="entry name" value="HIBADH-like_NADP-bd"/>
</dbReference>
<organism evidence="7">
    <name type="scientific">Rosellinia necatrix</name>
    <name type="common">White root-rot fungus</name>
    <dbReference type="NCBI Taxonomy" id="77044"/>
    <lineage>
        <taxon>Eukaryota</taxon>
        <taxon>Fungi</taxon>
        <taxon>Dikarya</taxon>
        <taxon>Ascomycota</taxon>
        <taxon>Pezizomycotina</taxon>
        <taxon>Sordariomycetes</taxon>
        <taxon>Xylariomycetidae</taxon>
        <taxon>Xylariales</taxon>
        <taxon>Xylariaceae</taxon>
        <taxon>Rosellinia</taxon>
    </lineage>
</organism>
<dbReference type="InterPro" id="IPR036291">
    <property type="entry name" value="NAD(P)-bd_dom_sf"/>
</dbReference>
<dbReference type="Pfam" id="PF14833">
    <property type="entry name" value="NAD_binding_11"/>
    <property type="match status" value="1"/>
</dbReference>
<dbReference type="InterPro" id="IPR013328">
    <property type="entry name" value="6PGD_dom2"/>
</dbReference>
<dbReference type="SUPFAM" id="SSF48179">
    <property type="entry name" value="6-phosphogluconate dehydrogenase C-terminal domain-like"/>
    <property type="match status" value="1"/>
</dbReference>
<evidence type="ECO:0000256" key="2">
    <source>
        <dbReference type="ARBA" id="ARBA00023002"/>
    </source>
</evidence>
<accession>A0A1W2TPD9</accession>
<dbReference type="OrthoDB" id="435038at2759"/>
<feature type="domain" description="6-phosphogluconate dehydrogenase NADP-binding" evidence="5">
    <location>
        <begin position="6"/>
        <end position="154"/>
    </location>
</feature>
<evidence type="ECO:0000256" key="1">
    <source>
        <dbReference type="ARBA" id="ARBA00007598"/>
    </source>
</evidence>
<evidence type="ECO:0000259" key="6">
    <source>
        <dbReference type="Pfam" id="PF14833"/>
    </source>
</evidence>
<dbReference type="Gene3D" id="1.10.1040.10">
    <property type="entry name" value="N-(1-d-carboxylethyl)-l-norvaline Dehydrogenase, domain 2"/>
    <property type="match status" value="1"/>
</dbReference>
<protein>
    <submittedName>
        <fullName evidence="7">Putative 6-phosphogluconate dehydrogenase protein</fullName>
        <ecNumber evidence="7">1.1.1.44</ecNumber>
    </submittedName>
</protein>
<dbReference type="Pfam" id="PF03446">
    <property type="entry name" value="NAD_binding_2"/>
    <property type="match status" value="1"/>
</dbReference>
<dbReference type="PIRSF" id="PIRSF000103">
    <property type="entry name" value="HIBADH"/>
    <property type="match status" value="1"/>
</dbReference>
<evidence type="ECO:0000256" key="4">
    <source>
        <dbReference type="PIRSR" id="PIRSR000103-1"/>
    </source>
</evidence>
<keyword evidence="3" id="KW-0520">NAD</keyword>
<reference evidence="7" key="1">
    <citation type="submission" date="2016-03" db="EMBL/GenBank/DDBJ databases">
        <title>Draft genome sequence of Rosellinia necatrix.</title>
        <authorList>
            <person name="Kanematsu S."/>
        </authorList>
    </citation>
    <scope>NUCLEOTIDE SEQUENCE [LARGE SCALE GENOMIC DNA]</scope>
    <source>
        <strain evidence="7">W97</strain>
    </source>
</reference>
<evidence type="ECO:0000259" key="5">
    <source>
        <dbReference type="Pfam" id="PF03446"/>
    </source>
</evidence>
<feature type="active site" evidence="4">
    <location>
        <position position="179"/>
    </location>
</feature>
<name>A0A1W2TPD9_ROSNE</name>
<gene>
    <name evidence="7" type="ORF">SAMD00023353_4600090</name>
</gene>
<feature type="domain" description="3-hydroxyisobutyrate dehydrogenase-like NAD-binding" evidence="6">
    <location>
        <begin position="178"/>
        <end position="292"/>
    </location>
</feature>
<dbReference type="Proteomes" id="UP000054516">
    <property type="component" value="Unassembled WGS sequence"/>
</dbReference>
<comment type="similarity">
    <text evidence="1">Belongs to the HIBADH-related family. NP60 subfamily.</text>
</comment>
<dbReference type="PANTHER" id="PTHR43580">
    <property type="entry name" value="OXIDOREDUCTASE GLYR1-RELATED"/>
    <property type="match status" value="1"/>
</dbReference>
<proteinExistence type="inferred from homology"/>
<dbReference type="AlphaFoldDB" id="A0A1W2TPD9"/>
<dbReference type="EC" id="1.1.1.44" evidence="7"/>
<keyword evidence="2 7" id="KW-0560">Oxidoreductase</keyword>
<dbReference type="InterPro" id="IPR015815">
    <property type="entry name" value="HIBADH-related"/>
</dbReference>
<evidence type="ECO:0000313" key="8">
    <source>
        <dbReference type="Proteomes" id="UP000054516"/>
    </source>
</evidence>
<dbReference type="GO" id="GO:0050661">
    <property type="term" value="F:NADP binding"/>
    <property type="evidence" value="ECO:0007669"/>
    <property type="project" value="InterPro"/>
</dbReference>
<dbReference type="Gene3D" id="3.40.50.720">
    <property type="entry name" value="NAD(P)-binding Rossmann-like Domain"/>
    <property type="match status" value="1"/>
</dbReference>